<proteinExistence type="predicted"/>
<feature type="transmembrane region" description="Helical" evidence="6">
    <location>
        <begin position="195"/>
        <end position="214"/>
    </location>
</feature>
<keyword evidence="5 6" id="KW-0472">Membrane</keyword>
<evidence type="ECO:0000256" key="1">
    <source>
        <dbReference type="ARBA" id="ARBA00004651"/>
    </source>
</evidence>
<dbReference type="RefSeq" id="WP_236099223.1">
    <property type="nucleotide sequence ID" value="NZ_JAKGUD010000005.1"/>
</dbReference>
<evidence type="ECO:0000256" key="2">
    <source>
        <dbReference type="ARBA" id="ARBA00022475"/>
    </source>
</evidence>
<feature type="transmembrane region" description="Helical" evidence="6">
    <location>
        <begin position="145"/>
        <end position="163"/>
    </location>
</feature>
<feature type="transmembrane region" description="Helical" evidence="6">
    <location>
        <begin position="91"/>
        <end position="107"/>
    </location>
</feature>
<feature type="transmembrane region" description="Helical" evidence="6">
    <location>
        <begin position="242"/>
        <end position="259"/>
    </location>
</feature>
<gene>
    <name evidence="7" type="ORF">L2W38_06695</name>
</gene>
<keyword evidence="4 6" id="KW-1133">Transmembrane helix</keyword>
<accession>A0ABS9EMS8</accession>
<comment type="subcellular location">
    <subcellularLocation>
        <location evidence="1">Cell membrane</location>
        <topology evidence="1">Multi-pass membrane protein</topology>
    </subcellularLocation>
</comment>
<reference evidence="7 8" key="1">
    <citation type="submission" date="2022-01" db="EMBL/GenBank/DDBJ databases">
        <title>Dethiosulfovibrio faecalis sp. nov., a novel proteolytic, non-sulfur-reducing bacterium isolated from a marine aquaculture solid waste bioreactor.</title>
        <authorList>
            <person name="Grabowski S."/>
            <person name="Apolinario E."/>
            <person name="Schneider N."/>
            <person name="Marshall C.W."/>
            <person name="Sowers K.R."/>
        </authorList>
    </citation>
    <scope>NUCLEOTIDE SEQUENCE [LARGE SCALE GENOMIC DNA]</scope>
    <source>
        <strain evidence="7 8">DSM 12537</strain>
    </source>
</reference>
<keyword evidence="2" id="KW-1003">Cell membrane</keyword>
<evidence type="ECO:0000256" key="4">
    <source>
        <dbReference type="ARBA" id="ARBA00022989"/>
    </source>
</evidence>
<feature type="transmembrane region" description="Helical" evidence="6">
    <location>
        <begin position="113"/>
        <end position="133"/>
    </location>
</feature>
<name>A0ABS9EMS8_9BACT</name>
<evidence type="ECO:0000256" key="6">
    <source>
        <dbReference type="SAM" id="Phobius"/>
    </source>
</evidence>
<sequence>MADMKSTERKGAGAVLWPLFSVFMGLAASGLMMTLLGADPIEVYRRIFAMAFRDGYNVADIFAKATPLILTGLAFGFAFRANLFNIGAQGQFYLGCVASVWCALRLGHLSPWLVLPLCVLLAAAAGGAWASLVGFAKARFNSSEFLISMMSTYVALALMNFLLRGPLREAKGEYPQTDVISEGSWIPQLIPHTRLHWGFVLALAAAALAWFLLWRTSLGYRIRAVGMNRDAARYAGMDSGKIFVIVFAVSGAFAGLAGFTEVNGIQHMLVQGFSPMVGAEGIGIAILGNAHPLGIVLAAILFGALQVGGNLAVQTSGVPASIVGIMEGFVMLFVILSYALQIRLASARSKKKAREEGDRR</sequence>
<dbReference type="PANTHER" id="PTHR47089:SF1">
    <property type="entry name" value="GUANOSINE ABC TRANSPORTER PERMEASE PROTEIN NUPP"/>
    <property type="match status" value="1"/>
</dbReference>
<comment type="caution">
    <text evidence="7">The sequence shown here is derived from an EMBL/GenBank/DDBJ whole genome shotgun (WGS) entry which is preliminary data.</text>
</comment>
<evidence type="ECO:0000313" key="8">
    <source>
        <dbReference type="Proteomes" id="UP001200430"/>
    </source>
</evidence>
<dbReference type="CDD" id="cd06580">
    <property type="entry name" value="TM_PBP1_transp_TpRbsC_like"/>
    <property type="match status" value="1"/>
</dbReference>
<feature type="transmembrane region" description="Helical" evidence="6">
    <location>
        <begin position="58"/>
        <end position="79"/>
    </location>
</feature>
<feature type="transmembrane region" description="Helical" evidence="6">
    <location>
        <begin position="319"/>
        <end position="340"/>
    </location>
</feature>
<keyword evidence="3 6" id="KW-0812">Transmembrane</keyword>
<dbReference type="InterPro" id="IPR001851">
    <property type="entry name" value="ABC_transp_permease"/>
</dbReference>
<dbReference type="Proteomes" id="UP001200430">
    <property type="component" value="Unassembled WGS sequence"/>
</dbReference>
<evidence type="ECO:0000256" key="5">
    <source>
        <dbReference type="ARBA" id="ARBA00023136"/>
    </source>
</evidence>
<dbReference type="EMBL" id="JAKGUD010000005">
    <property type="protein sequence ID" value="MCF4142498.1"/>
    <property type="molecule type" value="Genomic_DNA"/>
</dbReference>
<protein>
    <submittedName>
        <fullName evidence="7">ABC transporter permease</fullName>
    </submittedName>
</protein>
<evidence type="ECO:0000256" key="3">
    <source>
        <dbReference type="ARBA" id="ARBA00022692"/>
    </source>
</evidence>
<keyword evidence="8" id="KW-1185">Reference proteome</keyword>
<dbReference type="PANTHER" id="PTHR47089">
    <property type="entry name" value="ABC TRANSPORTER, PERMEASE PROTEIN"/>
    <property type="match status" value="1"/>
</dbReference>
<organism evidence="7 8">
    <name type="scientific">Dethiosulfovibrio marinus</name>
    <dbReference type="NCBI Taxonomy" id="133532"/>
    <lineage>
        <taxon>Bacteria</taxon>
        <taxon>Thermotogati</taxon>
        <taxon>Synergistota</taxon>
        <taxon>Synergistia</taxon>
        <taxon>Synergistales</taxon>
        <taxon>Dethiosulfovibrionaceae</taxon>
        <taxon>Dethiosulfovibrio</taxon>
    </lineage>
</organism>
<feature type="transmembrane region" description="Helical" evidence="6">
    <location>
        <begin position="12"/>
        <end position="38"/>
    </location>
</feature>
<evidence type="ECO:0000313" key="7">
    <source>
        <dbReference type="EMBL" id="MCF4142498.1"/>
    </source>
</evidence>
<dbReference type="Pfam" id="PF02653">
    <property type="entry name" value="BPD_transp_2"/>
    <property type="match status" value="1"/>
</dbReference>